<keyword evidence="1" id="KW-0723">Serine/threonine-protein kinase</keyword>
<sequence length="152" mass="16195">MATVNPSWGYTLHLPHDPRAPGIARTTLRATLAAHGLGELTPTAELLAAELLANAHLHTTGPYALRILSREPGRLRVGVWDGDWRVPAGFREGRPGDGHVPPGDAEGGRGLHLVRACADAVGVSVLRELGASKGGKLLWAECRRDDMAGKRH</sequence>
<name>A0ABW8BJ82_9ACTN</name>
<feature type="domain" description="Histidine kinase/HSP90-like ATPase" evidence="2">
    <location>
        <begin position="16"/>
        <end position="123"/>
    </location>
</feature>
<dbReference type="Pfam" id="PF13581">
    <property type="entry name" value="HATPase_c_2"/>
    <property type="match status" value="1"/>
</dbReference>
<evidence type="ECO:0000256" key="1">
    <source>
        <dbReference type="ARBA" id="ARBA00022527"/>
    </source>
</evidence>
<gene>
    <name evidence="3" type="ORF">AB4829_31485</name>
</gene>
<dbReference type="InterPro" id="IPR036890">
    <property type="entry name" value="HATPase_C_sf"/>
</dbReference>
<dbReference type="Gene3D" id="3.30.565.10">
    <property type="entry name" value="Histidine kinase-like ATPase, C-terminal domain"/>
    <property type="match status" value="1"/>
</dbReference>
<dbReference type="GO" id="GO:0005524">
    <property type="term" value="F:ATP binding"/>
    <property type="evidence" value="ECO:0007669"/>
    <property type="project" value="UniProtKB-KW"/>
</dbReference>
<accession>A0ABW8BJ82</accession>
<dbReference type="Proteomes" id="UP001614264">
    <property type="component" value="Unassembled WGS sequence"/>
</dbReference>
<dbReference type="InterPro" id="IPR003594">
    <property type="entry name" value="HATPase_dom"/>
</dbReference>
<proteinExistence type="predicted"/>
<protein>
    <submittedName>
        <fullName evidence="3">ATP-binding protein</fullName>
    </submittedName>
</protein>
<keyword evidence="3" id="KW-0067">ATP-binding</keyword>
<dbReference type="PANTHER" id="PTHR35526">
    <property type="entry name" value="ANTI-SIGMA-F FACTOR RSBW-RELATED"/>
    <property type="match status" value="1"/>
</dbReference>
<keyword evidence="1" id="KW-0418">Kinase</keyword>
<organism evidence="3 4">
    <name type="scientific">Streptomyces salinarius</name>
    <dbReference type="NCBI Taxonomy" id="2762598"/>
    <lineage>
        <taxon>Bacteria</taxon>
        <taxon>Bacillati</taxon>
        <taxon>Actinomycetota</taxon>
        <taxon>Actinomycetes</taxon>
        <taxon>Kitasatosporales</taxon>
        <taxon>Streptomycetaceae</taxon>
        <taxon>Streptomyces</taxon>
    </lineage>
</organism>
<dbReference type="EMBL" id="JBITPR010000057">
    <property type="protein sequence ID" value="MFI7875101.1"/>
    <property type="molecule type" value="Genomic_DNA"/>
</dbReference>
<evidence type="ECO:0000313" key="4">
    <source>
        <dbReference type="Proteomes" id="UP001614264"/>
    </source>
</evidence>
<keyword evidence="3" id="KW-0547">Nucleotide-binding</keyword>
<evidence type="ECO:0000259" key="2">
    <source>
        <dbReference type="Pfam" id="PF13581"/>
    </source>
</evidence>
<comment type="caution">
    <text evidence="3">The sequence shown here is derived from an EMBL/GenBank/DDBJ whole genome shotgun (WGS) entry which is preliminary data.</text>
</comment>
<reference evidence="3 4" key="1">
    <citation type="submission" date="2024-07" db="EMBL/GenBank/DDBJ databases">
        <title>Whole genome sequencing of Prodigiosin pigment-producing Streptomyces salinarius isolated from rhizosphere soil of Arachis hypogaea.</title>
        <authorList>
            <person name="Vidhya A."/>
            <person name="Ramya S."/>
        </authorList>
    </citation>
    <scope>NUCLEOTIDE SEQUENCE [LARGE SCALE GENOMIC DNA]</scope>
    <source>
        <strain evidence="3 4">VRMG2420</strain>
    </source>
</reference>
<dbReference type="RefSeq" id="WP_399594639.1">
    <property type="nucleotide sequence ID" value="NZ_JBITPR010000057.1"/>
</dbReference>
<keyword evidence="1" id="KW-0808">Transferase</keyword>
<dbReference type="CDD" id="cd16936">
    <property type="entry name" value="HATPase_RsbW-like"/>
    <property type="match status" value="1"/>
</dbReference>
<dbReference type="PANTHER" id="PTHR35526:SF3">
    <property type="entry name" value="ANTI-SIGMA-F FACTOR RSBW"/>
    <property type="match status" value="1"/>
</dbReference>
<evidence type="ECO:0000313" key="3">
    <source>
        <dbReference type="EMBL" id="MFI7875101.1"/>
    </source>
</evidence>
<dbReference type="InterPro" id="IPR050267">
    <property type="entry name" value="Anti-sigma-factor_SerPK"/>
</dbReference>
<keyword evidence="4" id="KW-1185">Reference proteome</keyword>